<feature type="compositionally biased region" description="Basic and acidic residues" evidence="1">
    <location>
        <begin position="76"/>
        <end position="85"/>
    </location>
</feature>
<feature type="domain" description="DUF2059" evidence="3">
    <location>
        <begin position="71"/>
        <end position="115"/>
    </location>
</feature>
<feature type="signal peptide" evidence="2">
    <location>
        <begin position="1"/>
        <end position="18"/>
    </location>
</feature>
<feature type="region of interest" description="Disordered" evidence="1">
    <location>
        <begin position="71"/>
        <end position="92"/>
    </location>
</feature>
<feature type="non-terminal residue" evidence="4">
    <location>
        <position position="119"/>
    </location>
</feature>
<dbReference type="PATRIC" id="fig|1194404.4.peg.1651"/>
<dbReference type="InterPro" id="IPR018637">
    <property type="entry name" value="DUF2059"/>
</dbReference>
<keyword evidence="2" id="KW-0732">Signal</keyword>
<reference evidence="4 5" key="1">
    <citation type="journal article" date="2013" name="PLoS Pathog.">
        <title>Genomic analysis of the Kiwifruit pathogen Pseudomonas syringae pv. actinidiae provides insight into the origins of an emergent plant disease.</title>
        <authorList>
            <person name="McCann H.C."/>
            <person name="Rikkerink E.H."/>
            <person name="Bertels F."/>
            <person name="Fiers M."/>
            <person name="Lu A."/>
            <person name="Rees-George J."/>
            <person name="Andersen M.T."/>
            <person name="Gleave A.P."/>
            <person name="Haubold B."/>
            <person name="Wohlers M.W."/>
            <person name="Guttman D.S."/>
            <person name="Wang P.W."/>
            <person name="Straub C."/>
            <person name="Vanneste J.L."/>
            <person name="Rainey P.B."/>
            <person name="Templeton M.D."/>
        </authorList>
    </citation>
    <scope>NUCLEOTIDE SEQUENCE [LARGE SCALE GENOMIC DNA]</scope>
    <source>
        <strain evidence="4 5">ICMP 18807</strain>
    </source>
</reference>
<evidence type="ECO:0000259" key="3">
    <source>
        <dbReference type="Pfam" id="PF09832"/>
    </source>
</evidence>
<feature type="chain" id="PRO_5004542260" description="DUF2059 domain-containing protein" evidence="2">
    <location>
        <begin position="19"/>
        <end position="119"/>
    </location>
</feature>
<evidence type="ECO:0000313" key="5">
    <source>
        <dbReference type="Proteomes" id="UP000015729"/>
    </source>
</evidence>
<gene>
    <name evidence="4" type="ORF">A244_07905</name>
</gene>
<proteinExistence type="predicted"/>
<evidence type="ECO:0000313" key="4">
    <source>
        <dbReference type="EMBL" id="EPN60266.1"/>
    </source>
</evidence>
<evidence type="ECO:0000256" key="1">
    <source>
        <dbReference type="SAM" id="MobiDB-lite"/>
    </source>
</evidence>
<accession>S6UXP9</accession>
<dbReference type="Proteomes" id="UP000015729">
    <property type="component" value="Unassembled WGS sequence"/>
</dbReference>
<dbReference type="Pfam" id="PF09832">
    <property type="entry name" value="DUF2059"/>
    <property type="match status" value="1"/>
</dbReference>
<organism evidence="4 5">
    <name type="scientific">Pseudomonas syringae pv. actinidiae ICMP 18807</name>
    <dbReference type="NCBI Taxonomy" id="1194404"/>
    <lineage>
        <taxon>Bacteria</taxon>
        <taxon>Pseudomonadati</taxon>
        <taxon>Pseudomonadota</taxon>
        <taxon>Gammaproteobacteria</taxon>
        <taxon>Pseudomonadales</taxon>
        <taxon>Pseudomonadaceae</taxon>
        <taxon>Pseudomonas</taxon>
        <taxon>Pseudomonas syringae</taxon>
    </lineage>
</organism>
<dbReference type="AlphaFoldDB" id="S6UXP9"/>
<dbReference type="EMBL" id="AOKG01000499">
    <property type="protein sequence ID" value="EPN60266.1"/>
    <property type="molecule type" value="Genomic_DNA"/>
</dbReference>
<sequence>MRRLFVLLLMFCTSPVWADTYDQLYKAAGWPEQRAHFNDALKAAQQRYSNNLPPAVFQALVANSNQRFAPQAMDQRASKRLRDSLNDPTPSLQFFQSPLGRKIVNAELTATRADQLAKH</sequence>
<protein>
    <recommendedName>
        <fullName evidence="3">DUF2059 domain-containing protein</fullName>
    </recommendedName>
</protein>
<comment type="caution">
    <text evidence="4">The sequence shown here is derived from an EMBL/GenBank/DDBJ whole genome shotgun (WGS) entry which is preliminary data.</text>
</comment>
<name>S6UXP9_PSESF</name>
<evidence type="ECO:0000256" key="2">
    <source>
        <dbReference type="SAM" id="SignalP"/>
    </source>
</evidence>